<feature type="region of interest" description="Disordered" evidence="1">
    <location>
        <begin position="85"/>
        <end position="105"/>
    </location>
</feature>
<evidence type="ECO:0000256" key="1">
    <source>
        <dbReference type="SAM" id="MobiDB-lite"/>
    </source>
</evidence>
<dbReference type="AlphaFoldDB" id="A0A7C8UX85"/>
<sequence length="105" mass="11837">MLYTQTSYVTNATKKMSGGGPFFNQDKAKHSLEDLRSEVFNLSGISLSIEHEIQEAITCIIDEKLRPLIQEIVREELKTCGLVPRRHNCTKGNNKDYGPGNRNKA</sequence>
<evidence type="ECO:0000313" key="3">
    <source>
        <dbReference type="Proteomes" id="UP000472727"/>
    </source>
</evidence>
<gene>
    <name evidence="2" type="ORF">TWF106_005092</name>
</gene>
<accession>A0A7C8UX85</accession>
<dbReference type="Proteomes" id="UP000472727">
    <property type="component" value="Unassembled WGS sequence"/>
</dbReference>
<dbReference type="EMBL" id="WIWS01000023">
    <property type="protein sequence ID" value="KAF3223319.1"/>
    <property type="molecule type" value="Genomic_DNA"/>
</dbReference>
<name>A0A7C8UX85_ORBOL</name>
<reference evidence="2 3" key="1">
    <citation type="submission" date="2019-06" db="EMBL/GenBank/DDBJ databases">
        <authorList>
            <person name="Palmer J.M."/>
        </authorList>
    </citation>
    <scope>NUCLEOTIDE SEQUENCE [LARGE SCALE GENOMIC DNA]</scope>
    <source>
        <strain evidence="2 3">TWF106</strain>
    </source>
</reference>
<evidence type="ECO:0000313" key="2">
    <source>
        <dbReference type="EMBL" id="KAF3223319.1"/>
    </source>
</evidence>
<organism evidence="2 3">
    <name type="scientific">Orbilia oligospora</name>
    <name type="common">Nematode-trapping fungus</name>
    <name type="synonym">Arthrobotrys oligospora</name>
    <dbReference type="NCBI Taxonomy" id="2813651"/>
    <lineage>
        <taxon>Eukaryota</taxon>
        <taxon>Fungi</taxon>
        <taxon>Dikarya</taxon>
        <taxon>Ascomycota</taxon>
        <taxon>Pezizomycotina</taxon>
        <taxon>Orbiliomycetes</taxon>
        <taxon>Orbiliales</taxon>
        <taxon>Orbiliaceae</taxon>
        <taxon>Orbilia</taxon>
    </lineage>
</organism>
<protein>
    <submittedName>
        <fullName evidence="2">Uncharacterized protein</fullName>
    </submittedName>
</protein>
<comment type="caution">
    <text evidence="2">The sequence shown here is derived from an EMBL/GenBank/DDBJ whole genome shotgun (WGS) entry which is preliminary data.</text>
</comment>
<proteinExistence type="predicted"/>